<keyword evidence="1" id="KW-0472">Membrane</keyword>
<evidence type="ECO:0000259" key="2">
    <source>
        <dbReference type="Pfam" id="PF07811"/>
    </source>
</evidence>
<evidence type="ECO:0000313" key="4">
    <source>
        <dbReference type="Proteomes" id="UP000323142"/>
    </source>
</evidence>
<keyword evidence="1" id="KW-0812">Transmembrane</keyword>
<organism evidence="3 4">
    <name type="scientific">Salinarimonas soli</name>
    <dbReference type="NCBI Taxonomy" id="1638099"/>
    <lineage>
        <taxon>Bacteria</taxon>
        <taxon>Pseudomonadati</taxon>
        <taxon>Pseudomonadota</taxon>
        <taxon>Alphaproteobacteria</taxon>
        <taxon>Hyphomicrobiales</taxon>
        <taxon>Salinarimonadaceae</taxon>
        <taxon>Salinarimonas</taxon>
    </lineage>
</organism>
<dbReference type="Pfam" id="PF07811">
    <property type="entry name" value="TadE"/>
    <property type="match status" value="1"/>
</dbReference>
<evidence type="ECO:0000256" key="1">
    <source>
        <dbReference type="SAM" id="Phobius"/>
    </source>
</evidence>
<name>A0A5B2V8B5_9HYPH</name>
<dbReference type="InterPro" id="IPR012495">
    <property type="entry name" value="TadE-like_dom"/>
</dbReference>
<feature type="transmembrane region" description="Helical" evidence="1">
    <location>
        <begin position="30"/>
        <end position="50"/>
    </location>
</feature>
<dbReference type="EMBL" id="VUOA01000040">
    <property type="protein sequence ID" value="KAA2234988.1"/>
    <property type="molecule type" value="Genomic_DNA"/>
</dbReference>
<accession>A0A5B2V8B5</accession>
<comment type="caution">
    <text evidence="3">The sequence shown here is derived from an EMBL/GenBank/DDBJ whole genome shotgun (WGS) entry which is preliminary data.</text>
</comment>
<gene>
    <name evidence="3" type="ORF">F0L46_21865</name>
</gene>
<protein>
    <submittedName>
        <fullName evidence="3">Pilus assembly protein</fullName>
    </submittedName>
</protein>
<sequence>MSAPRFPMRPVAASKNALGRLAAFVRSRGGVAAVEFALVLPFMMVLYFGMVEVTNGVSADRKLTLLSRSLADLTGRGTTISDTEMNSIFAAAAAVMYPFDGSKVQMRVTSIVVRKISDTVVEGRVCWSDARGGATALTRNAVVDVPEGFRTANTSYVVADATMDYKPMVGYVITGTLTLSETTPWPVRNVSEVVRAGSTACLTSPTT</sequence>
<dbReference type="AlphaFoldDB" id="A0A5B2V8B5"/>
<dbReference type="OrthoDB" id="7189296at2"/>
<reference evidence="3 4" key="2">
    <citation type="submission" date="2019-09" db="EMBL/GenBank/DDBJ databases">
        <authorList>
            <person name="Jin C."/>
        </authorList>
    </citation>
    <scope>NUCLEOTIDE SEQUENCE [LARGE SCALE GENOMIC DNA]</scope>
    <source>
        <strain evidence="3 4">BN140002</strain>
    </source>
</reference>
<dbReference type="Proteomes" id="UP000323142">
    <property type="component" value="Unassembled WGS sequence"/>
</dbReference>
<reference evidence="3 4" key="1">
    <citation type="submission" date="2019-09" db="EMBL/GenBank/DDBJ databases">
        <title>Salinarimonas rosea gen. nov., sp. nov., a new member of the a-2 subgroup of the Proteobacteria.</title>
        <authorList>
            <person name="Liu J."/>
        </authorList>
    </citation>
    <scope>NUCLEOTIDE SEQUENCE [LARGE SCALE GENOMIC DNA]</scope>
    <source>
        <strain evidence="3 4">BN140002</strain>
    </source>
</reference>
<feature type="domain" description="TadE-like" evidence="2">
    <location>
        <begin position="30"/>
        <end position="67"/>
    </location>
</feature>
<keyword evidence="1" id="KW-1133">Transmembrane helix</keyword>
<proteinExistence type="predicted"/>
<keyword evidence="4" id="KW-1185">Reference proteome</keyword>
<evidence type="ECO:0000313" key="3">
    <source>
        <dbReference type="EMBL" id="KAA2234988.1"/>
    </source>
</evidence>